<gene>
    <name evidence="1" type="ORF">A3A44_01790</name>
</gene>
<dbReference type="Proteomes" id="UP000178977">
    <property type="component" value="Unassembled WGS sequence"/>
</dbReference>
<protein>
    <submittedName>
        <fullName evidence="1">Uncharacterized protein</fullName>
    </submittedName>
</protein>
<organism evidence="1 2">
    <name type="scientific">Candidatus Sungbacteria bacterium RIFCSPLOWO2_01_FULL_60_25</name>
    <dbReference type="NCBI Taxonomy" id="1802281"/>
    <lineage>
        <taxon>Bacteria</taxon>
        <taxon>Candidatus Sungiibacteriota</taxon>
    </lineage>
</organism>
<accession>A0A1G2LAU9</accession>
<evidence type="ECO:0000313" key="1">
    <source>
        <dbReference type="EMBL" id="OHA08756.1"/>
    </source>
</evidence>
<name>A0A1G2LAU9_9BACT</name>
<proteinExistence type="predicted"/>
<evidence type="ECO:0000313" key="2">
    <source>
        <dbReference type="Proteomes" id="UP000178977"/>
    </source>
</evidence>
<sequence length="63" mass="6936">MHLGSNRRISAAAAFSKLIALPVRIVSAAVETRELPAKRELPSAASLRNSLDFASQSHFRDRF</sequence>
<dbReference type="EMBL" id="MHQT01000035">
    <property type="protein sequence ID" value="OHA08756.1"/>
    <property type="molecule type" value="Genomic_DNA"/>
</dbReference>
<reference evidence="1 2" key="1">
    <citation type="journal article" date="2016" name="Nat. Commun.">
        <title>Thousands of microbial genomes shed light on interconnected biogeochemical processes in an aquifer system.</title>
        <authorList>
            <person name="Anantharaman K."/>
            <person name="Brown C.T."/>
            <person name="Hug L.A."/>
            <person name="Sharon I."/>
            <person name="Castelle C.J."/>
            <person name="Probst A.J."/>
            <person name="Thomas B.C."/>
            <person name="Singh A."/>
            <person name="Wilkins M.J."/>
            <person name="Karaoz U."/>
            <person name="Brodie E.L."/>
            <person name="Williams K.H."/>
            <person name="Hubbard S.S."/>
            <person name="Banfield J.F."/>
        </authorList>
    </citation>
    <scope>NUCLEOTIDE SEQUENCE [LARGE SCALE GENOMIC DNA]</scope>
</reference>
<comment type="caution">
    <text evidence="1">The sequence shown here is derived from an EMBL/GenBank/DDBJ whole genome shotgun (WGS) entry which is preliminary data.</text>
</comment>
<dbReference type="AlphaFoldDB" id="A0A1G2LAU9"/>